<dbReference type="Pfam" id="PF20327">
    <property type="entry name" value="DUF6622"/>
    <property type="match status" value="1"/>
</dbReference>
<feature type="transmembrane region" description="Helical" evidence="1">
    <location>
        <begin position="67"/>
        <end position="86"/>
    </location>
</feature>
<feature type="transmembrane region" description="Helical" evidence="1">
    <location>
        <begin position="6"/>
        <end position="29"/>
    </location>
</feature>
<dbReference type="EMBL" id="JBEPMB010000002">
    <property type="protein sequence ID" value="MET3613657.1"/>
    <property type="molecule type" value="Genomic_DNA"/>
</dbReference>
<organism evidence="2 3">
    <name type="scientific">Rhizobium aquaticum</name>
    <dbReference type="NCBI Taxonomy" id="1549636"/>
    <lineage>
        <taxon>Bacteria</taxon>
        <taxon>Pseudomonadati</taxon>
        <taxon>Pseudomonadota</taxon>
        <taxon>Alphaproteobacteria</taxon>
        <taxon>Hyphomicrobiales</taxon>
        <taxon>Rhizobiaceae</taxon>
        <taxon>Rhizobium/Agrobacterium group</taxon>
        <taxon>Rhizobium</taxon>
    </lineage>
</organism>
<dbReference type="InterPro" id="IPR046730">
    <property type="entry name" value="DUF6622"/>
</dbReference>
<feature type="transmembrane region" description="Helical" evidence="1">
    <location>
        <begin position="140"/>
        <end position="161"/>
    </location>
</feature>
<name>A0ABV2IYT1_9HYPH</name>
<dbReference type="Proteomes" id="UP001549047">
    <property type="component" value="Unassembled WGS sequence"/>
</dbReference>
<comment type="caution">
    <text evidence="2">The sequence shown here is derived from an EMBL/GenBank/DDBJ whole genome shotgun (WGS) entry which is preliminary data.</text>
</comment>
<evidence type="ECO:0000256" key="1">
    <source>
        <dbReference type="SAM" id="Phobius"/>
    </source>
</evidence>
<sequence length="166" mass="18091">MEYATQYAIGIVTHTPLWVWLILAALVYLGLQRTRTRELSVSRIIIPAALFVAIAVIRLVMGRFAEPALMGTVAGLIAAFGLLMLVKPGRKARRIAADRLLIEGEWFSLGLILAIFIVNYGIAVVSAINPDLGASDNLRFLYGFVNATSSCFMMGRAVAYLNTKTA</sequence>
<keyword evidence="1" id="KW-0812">Transmembrane</keyword>
<keyword evidence="1" id="KW-1133">Transmembrane helix</keyword>
<keyword evidence="3" id="KW-1185">Reference proteome</keyword>
<feature type="transmembrane region" description="Helical" evidence="1">
    <location>
        <begin position="41"/>
        <end position="61"/>
    </location>
</feature>
<evidence type="ECO:0008006" key="4">
    <source>
        <dbReference type="Google" id="ProtNLM"/>
    </source>
</evidence>
<evidence type="ECO:0000313" key="3">
    <source>
        <dbReference type="Proteomes" id="UP001549047"/>
    </source>
</evidence>
<protein>
    <recommendedName>
        <fullName evidence="4">Transmembrane protein</fullName>
    </recommendedName>
</protein>
<dbReference type="RefSeq" id="WP_354556183.1">
    <property type="nucleotide sequence ID" value="NZ_JBEPMB010000002.1"/>
</dbReference>
<evidence type="ECO:0000313" key="2">
    <source>
        <dbReference type="EMBL" id="MET3613657.1"/>
    </source>
</evidence>
<keyword evidence="1" id="KW-0472">Membrane</keyword>
<feature type="transmembrane region" description="Helical" evidence="1">
    <location>
        <begin position="106"/>
        <end position="128"/>
    </location>
</feature>
<accession>A0ABV2IYT1</accession>
<proteinExistence type="predicted"/>
<reference evidence="2 3" key="1">
    <citation type="submission" date="2024-06" db="EMBL/GenBank/DDBJ databases">
        <title>Genomic Encyclopedia of Type Strains, Phase IV (KMG-IV): sequencing the most valuable type-strain genomes for metagenomic binning, comparative biology and taxonomic classification.</title>
        <authorList>
            <person name="Goeker M."/>
        </authorList>
    </citation>
    <scope>NUCLEOTIDE SEQUENCE [LARGE SCALE GENOMIC DNA]</scope>
    <source>
        <strain evidence="2 3">DSM 29780</strain>
    </source>
</reference>
<gene>
    <name evidence="2" type="ORF">ABID16_001986</name>
</gene>